<dbReference type="RefSeq" id="WP_190042570.1">
    <property type="nucleotide sequence ID" value="NZ_BNBE01000002.1"/>
</dbReference>
<dbReference type="Pfam" id="PF13472">
    <property type="entry name" value="Lipase_GDSL_2"/>
    <property type="match status" value="1"/>
</dbReference>
<name>A0A919EQ16_STRFL</name>
<gene>
    <name evidence="3" type="ORF">GCM10017667_42040</name>
</gene>
<dbReference type="InterPro" id="IPR013830">
    <property type="entry name" value="SGNH_hydro"/>
</dbReference>
<accession>A0A919EQ16</accession>
<dbReference type="EMBL" id="BNBE01000002">
    <property type="protein sequence ID" value="GHG06417.1"/>
    <property type="molecule type" value="Genomic_DNA"/>
</dbReference>
<dbReference type="Proteomes" id="UP000632849">
    <property type="component" value="Unassembled WGS sequence"/>
</dbReference>
<reference evidence="3" key="1">
    <citation type="journal article" date="2014" name="Int. J. Syst. Evol. Microbiol.">
        <title>Complete genome sequence of Corynebacterium casei LMG S-19264T (=DSM 44701T), isolated from a smear-ripened cheese.</title>
        <authorList>
            <consortium name="US DOE Joint Genome Institute (JGI-PGF)"/>
            <person name="Walter F."/>
            <person name="Albersmeier A."/>
            <person name="Kalinowski J."/>
            <person name="Ruckert C."/>
        </authorList>
    </citation>
    <scope>NUCLEOTIDE SEQUENCE</scope>
    <source>
        <strain evidence="3">JCM 4122</strain>
    </source>
</reference>
<keyword evidence="4" id="KW-1185">Reference proteome</keyword>
<reference evidence="3" key="2">
    <citation type="submission" date="2020-09" db="EMBL/GenBank/DDBJ databases">
        <authorList>
            <person name="Sun Q."/>
            <person name="Ohkuma M."/>
        </authorList>
    </citation>
    <scope>NUCLEOTIDE SEQUENCE</scope>
    <source>
        <strain evidence="3">JCM 4122</strain>
    </source>
</reference>
<feature type="compositionally biased region" description="Low complexity" evidence="1">
    <location>
        <begin position="13"/>
        <end position="32"/>
    </location>
</feature>
<protein>
    <recommendedName>
        <fullName evidence="2">SGNH hydrolase-type esterase domain-containing protein</fullName>
    </recommendedName>
</protein>
<evidence type="ECO:0000313" key="3">
    <source>
        <dbReference type="EMBL" id="GHG06417.1"/>
    </source>
</evidence>
<dbReference type="Gene3D" id="3.40.50.1110">
    <property type="entry name" value="SGNH hydrolase"/>
    <property type="match status" value="1"/>
</dbReference>
<dbReference type="AlphaFoldDB" id="A0A919EQ16"/>
<dbReference type="InterPro" id="IPR036514">
    <property type="entry name" value="SGNH_hydro_sf"/>
</dbReference>
<comment type="caution">
    <text evidence="3">The sequence shown here is derived from an EMBL/GenBank/DDBJ whole genome shotgun (WGS) entry which is preliminary data.</text>
</comment>
<sequence>MSSRPDRPPVHTPPTATAEAGPAAPAVPADPAVESSDPYCVSPDTAAELLRGLPWNRLAVLGDSVTAGVMGPLPGYRHRSFADRFADALAATRPGFAAVNLAAPHLLVDEIRDRQVVPALEFEPDVVMVSAGGNDAFRDFDPETLRARLAALLTPLAESGALLVTIGLFDLARSGLVPPEHADGMARRFDELDRITAGLTHALGGVHVDTHHHPLAADPGIYADDRVHGNARGHAVAFAALATALARHAGRHPAD</sequence>
<organism evidence="3 4">
    <name type="scientific">Streptomyces filamentosus</name>
    <name type="common">Streptomyces roseosporus</name>
    <dbReference type="NCBI Taxonomy" id="67294"/>
    <lineage>
        <taxon>Bacteria</taxon>
        <taxon>Bacillati</taxon>
        <taxon>Actinomycetota</taxon>
        <taxon>Actinomycetes</taxon>
        <taxon>Kitasatosporales</taxon>
        <taxon>Streptomycetaceae</taxon>
        <taxon>Streptomyces</taxon>
    </lineage>
</organism>
<dbReference type="SUPFAM" id="SSF52266">
    <property type="entry name" value="SGNH hydrolase"/>
    <property type="match status" value="1"/>
</dbReference>
<feature type="region of interest" description="Disordered" evidence="1">
    <location>
        <begin position="1"/>
        <end position="39"/>
    </location>
</feature>
<feature type="domain" description="SGNH hydrolase-type esterase" evidence="2">
    <location>
        <begin position="60"/>
        <end position="236"/>
    </location>
</feature>
<proteinExistence type="predicted"/>
<evidence type="ECO:0000259" key="2">
    <source>
        <dbReference type="Pfam" id="PF13472"/>
    </source>
</evidence>
<evidence type="ECO:0000256" key="1">
    <source>
        <dbReference type="SAM" id="MobiDB-lite"/>
    </source>
</evidence>
<dbReference type="CDD" id="cd01832">
    <property type="entry name" value="SGNH_hydrolase_like_1"/>
    <property type="match status" value="1"/>
</dbReference>
<evidence type="ECO:0000313" key="4">
    <source>
        <dbReference type="Proteomes" id="UP000632849"/>
    </source>
</evidence>